<evidence type="ECO:0000313" key="2">
    <source>
        <dbReference type="Proteomes" id="UP001500630"/>
    </source>
</evidence>
<dbReference type="Proteomes" id="UP001500630">
    <property type="component" value="Unassembled WGS sequence"/>
</dbReference>
<evidence type="ECO:0000313" key="1">
    <source>
        <dbReference type="EMBL" id="GAA3534962.1"/>
    </source>
</evidence>
<protein>
    <recommendedName>
        <fullName evidence="3">DUF222 domain-containing protein</fullName>
    </recommendedName>
</protein>
<comment type="caution">
    <text evidence="1">The sequence shown here is derived from an EMBL/GenBank/DDBJ whole genome shotgun (WGS) entry which is preliminary data.</text>
</comment>
<dbReference type="RefSeq" id="WP_345559666.1">
    <property type="nucleotide sequence ID" value="NZ_BAABDQ010000002.1"/>
</dbReference>
<gene>
    <name evidence="1" type="ORF">GCM10022419_013090</name>
</gene>
<sequence length="372" mass="40145">MTRYAIDRARNALIAQWSTGIGDTATTVTELPRALVPGRDLLRLTTCLTELSQACWRCYTHPASAAEHHGPGSLGWHRQRERDAFTAVPPLLSTAERPADEVTTNVERAAHTIGRTLDALDAAQLTAQVTADVAAELTAVEQAELGNLTGRAEQAVALSREDASPLQVSQADTLLHRHPFGADDLRTQIDPTAAAIAAANWLFAAVTVAARLTGLHPGRVVAATDQQAKPLAVESLADIVVPMTGGSRPRHVVMPLIRNALHVAEGHVRGITDARLRITAAERLIERAHGTHPELDLSPDAIRLPLTSLNPARPALDLLENLLHGIHSCWEVYEQHTSPPGDGPAGVRREEALDTFLTEVRREAAARSEHLY</sequence>
<proteinExistence type="predicted"/>
<keyword evidence="2" id="KW-1185">Reference proteome</keyword>
<name>A0ABP6VJ15_9ACTN</name>
<accession>A0ABP6VJ15</accession>
<organism evidence="1 2">
    <name type="scientific">Nonomuraea rosea</name>
    <dbReference type="NCBI Taxonomy" id="638574"/>
    <lineage>
        <taxon>Bacteria</taxon>
        <taxon>Bacillati</taxon>
        <taxon>Actinomycetota</taxon>
        <taxon>Actinomycetes</taxon>
        <taxon>Streptosporangiales</taxon>
        <taxon>Streptosporangiaceae</taxon>
        <taxon>Nonomuraea</taxon>
    </lineage>
</organism>
<dbReference type="EMBL" id="BAABDQ010000002">
    <property type="protein sequence ID" value="GAA3534962.1"/>
    <property type="molecule type" value="Genomic_DNA"/>
</dbReference>
<reference evidence="2" key="1">
    <citation type="journal article" date="2019" name="Int. J. Syst. Evol. Microbiol.">
        <title>The Global Catalogue of Microorganisms (GCM) 10K type strain sequencing project: providing services to taxonomists for standard genome sequencing and annotation.</title>
        <authorList>
            <consortium name="The Broad Institute Genomics Platform"/>
            <consortium name="The Broad Institute Genome Sequencing Center for Infectious Disease"/>
            <person name="Wu L."/>
            <person name="Ma J."/>
        </authorList>
    </citation>
    <scope>NUCLEOTIDE SEQUENCE [LARGE SCALE GENOMIC DNA]</scope>
    <source>
        <strain evidence="2">JCM 17326</strain>
    </source>
</reference>
<evidence type="ECO:0008006" key="3">
    <source>
        <dbReference type="Google" id="ProtNLM"/>
    </source>
</evidence>